<keyword evidence="3" id="KW-1185">Reference proteome</keyword>
<feature type="transmembrane region" description="Helical" evidence="1">
    <location>
        <begin position="38"/>
        <end position="57"/>
    </location>
</feature>
<accession>A0A9P7KYY2</accession>
<reference evidence="2" key="1">
    <citation type="journal article" date="2020" name="bioRxiv">
        <title>Historical genomics reveals the evolutionary mechanisms behind multiple outbreaks of the host-specific coffee wilt pathogen Fusarium xylarioides.</title>
        <authorList>
            <person name="Peck D."/>
            <person name="Nowell R.W."/>
            <person name="Flood J."/>
            <person name="Ryan M.J."/>
            <person name="Barraclough T.G."/>
        </authorList>
    </citation>
    <scope>NUCLEOTIDE SEQUENCE</scope>
    <source>
        <strain evidence="2">IMI 127659i</strain>
    </source>
</reference>
<dbReference type="EMBL" id="JADFTT010000366">
    <property type="protein sequence ID" value="KAG5762562.1"/>
    <property type="molecule type" value="Genomic_DNA"/>
</dbReference>
<protein>
    <submittedName>
        <fullName evidence="2">Uncharacterized protein</fullName>
    </submittedName>
</protein>
<reference evidence="2" key="2">
    <citation type="submission" date="2020-10" db="EMBL/GenBank/DDBJ databases">
        <authorList>
            <person name="Peck L.D."/>
            <person name="Nowell R.W."/>
            <person name="Flood J."/>
            <person name="Ryan M.J."/>
            <person name="Barraclough T.G."/>
        </authorList>
    </citation>
    <scope>NUCLEOTIDE SEQUENCE</scope>
    <source>
        <strain evidence="2">IMI 127659i</strain>
    </source>
</reference>
<keyword evidence="1" id="KW-0812">Transmembrane</keyword>
<evidence type="ECO:0000256" key="1">
    <source>
        <dbReference type="SAM" id="Phobius"/>
    </source>
</evidence>
<dbReference type="Proteomes" id="UP000750502">
    <property type="component" value="Unassembled WGS sequence"/>
</dbReference>
<keyword evidence="1" id="KW-1133">Transmembrane helix</keyword>
<sequence length="71" mass="7654">MSCSAPESLLNTVSRCVLTSALISILTVIVAFSLGLTFSFILTFFFLLTLAILAAQYRWAAFDLSTLSQGS</sequence>
<dbReference type="AlphaFoldDB" id="A0A9P7KYY2"/>
<comment type="caution">
    <text evidence="2">The sequence shown here is derived from an EMBL/GenBank/DDBJ whole genome shotgun (WGS) entry which is preliminary data.</text>
</comment>
<proteinExistence type="predicted"/>
<name>A0A9P7KYY2_9HYPO</name>
<keyword evidence="1" id="KW-0472">Membrane</keyword>
<gene>
    <name evidence="2" type="ORF">H9Q72_009344</name>
</gene>
<evidence type="ECO:0000313" key="2">
    <source>
        <dbReference type="EMBL" id="KAG5762562.1"/>
    </source>
</evidence>
<evidence type="ECO:0000313" key="3">
    <source>
        <dbReference type="Proteomes" id="UP000750502"/>
    </source>
</evidence>
<feature type="transmembrane region" description="Helical" evidence="1">
    <location>
        <begin position="12"/>
        <end position="32"/>
    </location>
</feature>
<organism evidence="2 3">
    <name type="scientific">Fusarium xylarioides</name>
    <dbReference type="NCBI Taxonomy" id="221167"/>
    <lineage>
        <taxon>Eukaryota</taxon>
        <taxon>Fungi</taxon>
        <taxon>Dikarya</taxon>
        <taxon>Ascomycota</taxon>
        <taxon>Pezizomycotina</taxon>
        <taxon>Sordariomycetes</taxon>
        <taxon>Hypocreomycetidae</taxon>
        <taxon>Hypocreales</taxon>
        <taxon>Nectriaceae</taxon>
        <taxon>Fusarium</taxon>
        <taxon>Fusarium fujikuroi species complex</taxon>
    </lineage>
</organism>